<evidence type="ECO:0000256" key="3">
    <source>
        <dbReference type="ARBA" id="ARBA00022679"/>
    </source>
</evidence>
<keyword evidence="12" id="KW-1185">Reference proteome</keyword>
<dbReference type="PANTHER" id="PTHR32057:SF14">
    <property type="entry name" value="PROTEIN ADENYLYLTRANSFERASE SELO, MITOCHONDRIAL"/>
    <property type="match status" value="1"/>
</dbReference>
<evidence type="ECO:0000256" key="10">
    <source>
        <dbReference type="SAM" id="MobiDB-lite"/>
    </source>
</evidence>
<keyword evidence="6" id="KW-0547">Nucleotide-binding</keyword>
<reference evidence="11 12" key="1">
    <citation type="submission" date="2024-05" db="EMBL/GenBank/DDBJ databases">
        <title>A draft genome resource for the thread blight pathogen Marasmius tenuissimus strain MS-2.</title>
        <authorList>
            <person name="Yulfo-Soto G.E."/>
            <person name="Baruah I.K."/>
            <person name="Amoako-Attah I."/>
            <person name="Bukari Y."/>
            <person name="Meinhardt L.W."/>
            <person name="Bailey B.A."/>
            <person name="Cohen S.P."/>
        </authorList>
    </citation>
    <scope>NUCLEOTIDE SEQUENCE [LARGE SCALE GENOMIC DNA]</scope>
    <source>
        <strain evidence="11 12">MS-2</strain>
    </source>
</reference>
<evidence type="ECO:0000256" key="8">
    <source>
        <dbReference type="ARBA" id="ARBA00022842"/>
    </source>
</evidence>
<organism evidence="11 12">
    <name type="scientific">Marasmius tenuissimus</name>
    <dbReference type="NCBI Taxonomy" id="585030"/>
    <lineage>
        <taxon>Eukaryota</taxon>
        <taxon>Fungi</taxon>
        <taxon>Dikarya</taxon>
        <taxon>Basidiomycota</taxon>
        <taxon>Agaricomycotina</taxon>
        <taxon>Agaricomycetes</taxon>
        <taxon>Agaricomycetidae</taxon>
        <taxon>Agaricales</taxon>
        <taxon>Marasmiineae</taxon>
        <taxon>Marasmiaceae</taxon>
        <taxon>Marasmius</taxon>
    </lineage>
</organism>
<dbReference type="EMBL" id="JBBXMP010000001">
    <property type="protein sequence ID" value="KAL0072459.1"/>
    <property type="molecule type" value="Genomic_DNA"/>
</dbReference>
<comment type="cofactor">
    <cofactor evidence="1">
        <name>Mg(2+)</name>
        <dbReference type="ChEBI" id="CHEBI:18420"/>
    </cofactor>
</comment>
<evidence type="ECO:0000256" key="5">
    <source>
        <dbReference type="ARBA" id="ARBA00022723"/>
    </source>
</evidence>
<evidence type="ECO:0000313" key="12">
    <source>
        <dbReference type="Proteomes" id="UP001437256"/>
    </source>
</evidence>
<comment type="caution">
    <text evidence="11">The sequence shown here is derived from an EMBL/GenBank/DDBJ whole genome shotgun (WGS) entry which is preliminary data.</text>
</comment>
<proteinExistence type="inferred from homology"/>
<evidence type="ECO:0000256" key="1">
    <source>
        <dbReference type="ARBA" id="ARBA00001946"/>
    </source>
</evidence>
<keyword evidence="5" id="KW-0479">Metal-binding</keyword>
<evidence type="ECO:0000313" key="11">
    <source>
        <dbReference type="EMBL" id="KAL0072459.1"/>
    </source>
</evidence>
<name>A0ABR3AHN6_9AGAR</name>
<dbReference type="Pfam" id="PF02696">
    <property type="entry name" value="SelO"/>
    <property type="match status" value="1"/>
</dbReference>
<dbReference type="PANTHER" id="PTHR32057">
    <property type="entry name" value="PROTEIN ADENYLYLTRANSFERASE SELO, MITOCHONDRIAL"/>
    <property type="match status" value="1"/>
</dbReference>
<gene>
    <name evidence="11" type="ORF">AAF712_000222</name>
</gene>
<feature type="region of interest" description="Disordered" evidence="10">
    <location>
        <begin position="679"/>
        <end position="708"/>
    </location>
</feature>
<accession>A0ABR3AHN6</accession>
<evidence type="ECO:0000256" key="9">
    <source>
        <dbReference type="ARBA" id="ARBA00031547"/>
    </source>
</evidence>
<comment type="similarity">
    <text evidence="2">Belongs to the SELO family.</text>
</comment>
<evidence type="ECO:0000256" key="7">
    <source>
        <dbReference type="ARBA" id="ARBA00022840"/>
    </source>
</evidence>
<sequence>MTIPKARISALPLPPSSHLITHNLTPDPLTPSPKTFISQVLPTNPSAQRRSRLASPEAHFSYVTPFPIAFPYRVEPPENVSEEELDKGQVIEQWLSDRESKYPKDDESDEGRLKLHYPRTRDEKRILIGLSETGLRDCVPQLDVGDAFITLGTPSLTDFTSVKGSSPVSEDAVAARQELIDVLSGHAVLMSSSHPAGGSGENLEHTQGFAPWSLRYSGHQFGSWAGQLGDGRATSVMVTPHPSDAEETYELQLKGSGRTPYSRSADGLAVLRSSVREFLCSEAVQALSIPTTRSLSLVSLPSLPVARERMETACIITRVAPSFIRIGNFEAFNGPARMMFFGGGQQQSDWEGLRILGEWVSQKVLRLPVAVQGGAWGKELLFESARRNARMAAGWQAYGFMHGVINTDNVSILGLTIDYGPFAFMDVFDSMHICNHSDDGGRYAYRNQPTMIVFALRALLNALAPLIGAEIASAKPVQQGWAKDASPEQIDQWKESGLKECRDELDRIIQQEMSTEYGRLMRKRLGLRRQDPTDESKLSKPVLDLMQNQKLDFHRTFRLLASFRPSILSNDQALDTFISDLLSNIAEPTMVDEFSSRREWKEWLGKYKDRIEGEREAWNDVGGDFETKRVEEAQRANPRFVLRQWVLEEVIKKLEDDAESGKRVLGKVLQMACNPFEPWGREGEKSEEGLSAEEKEERRLCGVEVPKL</sequence>
<keyword evidence="7" id="KW-0067">ATP-binding</keyword>
<dbReference type="Proteomes" id="UP001437256">
    <property type="component" value="Unassembled WGS sequence"/>
</dbReference>
<keyword evidence="4" id="KW-0548">Nucleotidyltransferase</keyword>
<keyword evidence="3" id="KW-0808">Transferase</keyword>
<evidence type="ECO:0000256" key="6">
    <source>
        <dbReference type="ARBA" id="ARBA00022741"/>
    </source>
</evidence>
<protein>
    <recommendedName>
        <fullName evidence="9">Selenoprotein O</fullName>
    </recommendedName>
</protein>
<evidence type="ECO:0000256" key="2">
    <source>
        <dbReference type="ARBA" id="ARBA00009747"/>
    </source>
</evidence>
<dbReference type="InterPro" id="IPR003846">
    <property type="entry name" value="SelO"/>
</dbReference>
<keyword evidence="8" id="KW-0460">Magnesium</keyword>
<evidence type="ECO:0000256" key="4">
    <source>
        <dbReference type="ARBA" id="ARBA00022695"/>
    </source>
</evidence>